<organism evidence="2">
    <name type="scientific">Nanobsidianus stetteri</name>
    <dbReference type="NCBI Taxonomy" id="1294122"/>
    <lineage>
        <taxon>Archaea</taxon>
        <taxon>Nanobdellota</taxon>
        <taxon>Candidatus Nanoarchaeia</taxon>
        <taxon>Nanoarchaeales</taxon>
        <taxon>Nanopusillaceae</taxon>
        <taxon>Candidatus Nanobsidianus</taxon>
    </lineage>
</organism>
<dbReference type="EMBL" id="QEFP02000007">
    <property type="protein sequence ID" value="MCC5447094.1"/>
    <property type="molecule type" value="Genomic_DNA"/>
</dbReference>
<dbReference type="EMBL" id="QEFP01000004">
    <property type="protein sequence ID" value="PVU68729.1"/>
    <property type="molecule type" value="Genomic_DNA"/>
</dbReference>
<reference evidence="1" key="3">
    <citation type="submission" date="2017-05" db="EMBL/GenBank/DDBJ databases">
        <authorList>
            <person name="Munson-Mcgee J.H."/>
        </authorList>
    </citation>
    <scope>NUCLEOTIDE SEQUENCE</scope>
    <source>
        <strain evidence="1">SCGC AB-777_F03</strain>
    </source>
</reference>
<reference evidence="2" key="1">
    <citation type="journal article" date="2015" name="Appl. Environ. Microbiol.">
        <title>Nanoarchaeota, Their Sulfolobales Host, and Nanoarchaeota Virus Distribution across Yellowstone National Park Hot Springs.</title>
        <authorList>
            <person name="Munson-McGee J.H."/>
            <person name="Field E.K."/>
            <person name="Bateson M."/>
            <person name="Rooney C."/>
            <person name="Stepanauskas R."/>
            <person name="Young M.J."/>
        </authorList>
    </citation>
    <scope>NUCLEOTIDE SEQUENCE [LARGE SCALE GENOMIC DNA]</scope>
    <source>
        <strain evidence="2">SCGC AB-777_F03</strain>
    </source>
</reference>
<comment type="caution">
    <text evidence="2">The sequence shown here is derived from an EMBL/GenBank/DDBJ whole genome shotgun (WGS) entry which is preliminary data.</text>
</comment>
<name>A0A2T9WLL8_NANST</name>
<dbReference type="RefSeq" id="WP_228615320.1">
    <property type="nucleotide sequence ID" value="NZ_QEFP02000007.1"/>
</dbReference>
<accession>A0A2T9WLL8</accession>
<gene>
    <name evidence="1" type="ORF">DDW03_001615</name>
    <name evidence="2" type="ORF">DDW03_01380</name>
</gene>
<sequence>MNIYERLTKREIRISKKFKKNSNIDIIAIESNTKDFVLDIINKIDKKFNMGFKINLNIYKKVEEIEIKENSILILPIEGVFLSFLLYNYKKEEKYKYLIQKKNNYFYNIAYNISEYYISKYLNKEPYIFTDYKDMLNFIYEIVSMKEKYVFGIKNILDYLSKYYL</sequence>
<protein>
    <submittedName>
        <fullName evidence="2">Uncharacterized protein</fullName>
    </submittedName>
</protein>
<proteinExistence type="predicted"/>
<reference evidence="2" key="2">
    <citation type="submission" date="2017-05" db="EMBL/GenBank/DDBJ databases">
        <authorList>
            <person name="Song R."/>
            <person name="Chenine A.L."/>
            <person name="Ruprecht R.M."/>
        </authorList>
    </citation>
    <scope>NUCLEOTIDE SEQUENCE</scope>
    <source>
        <strain evidence="2">SCGC AB-777_F03</strain>
    </source>
</reference>
<evidence type="ECO:0000313" key="2">
    <source>
        <dbReference type="EMBL" id="PVU68729.1"/>
    </source>
</evidence>
<reference evidence="1" key="4">
    <citation type="submission" date="2021-11" db="EMBL/GenBank/DDBJ databases">
        <authorList>
            <person name="Munson-Mcgee J."/>
            <person name="Field E."/>
            <person name="Bateson M."/>
            <person name="Rooney C."/>
            <person name="Stepanauskas R."/>
            <person name="Young M."/>
        </authorList>
    </citation>
    <scope>NUCLEOTIDE SEQUENCE</scope>
    <source>
        <strain evidence="1">SCGC AB-777_F03</strain>
    </source>
</reference>
<evidence type="ECO:0000313" key="1">
    <source>
        <dbReference type="EMBL" id="MCC5447094.1"/>
    </source>
</evidence>
<dbReference type="Proteomes" id="UP000245509">
    <property type="component" value="Unassembled WGS sequence"/>
</dbReference>
<dbReference type="AlphaFoldDB" id="A0A2T9WLL8"/>